<evidence type="ECO:0000256" key="1">
    <source>
        <dbReference type="ARBA" id="ARBA00004141"/>
    </source>
</evidence>
<feature type="transmembrane region" description="Helical" evidence="5">
    <location>
        <begin position="184"/>
        <end position="209"/>
    </location>
</feature>
<reference evidence="7" key="1">
    <citation type="submission" date="2017-09" db="EMBL/GenBank/DDBJ databases">
        <title>The complete genome of Sulfurospirillum sp. JPD-1.</title>
        <authorList>
            <person name="Goris T."/>
        </authorList>
    </citation>
    <scope>NUCLEOTIDE SEQUENCE [LARGE SCALE GENOMIC DNA]</scope>
    <source>
        <strain evidence="7">JPD-1</strain>
    </source>
</reference>
<feature type="transmembrane region" description="Helical" evidence="5">
    <location>
        <begin position="49"/>
        <end position="69"/>
    </location>
</feature>
<dbReference type="GO" id="GO:0015108">
    <property type="term" value="F:chloride transmembrane transporter activity"/>
    <property type="evidence" value="ECO:0007669"/>
    <property type="project" value="InterPro"/>
</dbReference>
<feature type="transmembrane region" description="Helical" evidence="5">
    <location>
        <begin position="263"/>
        <end position="289"/>
    </location>
</feature>
<feature type="transmembrane region" description="Helical" evidence="5">
    <location>
        <begin position="221"/>
        <end position="242"/>
    </location>
</feature>
<dbReference type="OrthoDB" id="9767361at2"/>
<dbReference type="KEGG" id="sulj:SJPD1_2376"/>
<evidence type="ECO:0000256" key="2">
    <source>
        <dbReference type="ARBA" id="ARBA00022692"/>
    </source>
</evidence>
<feature type="transmembrane region" description="Helical" evidence="5">
    <location>
        <begin position="341"/>
        <end position="364"/>
    </location>
</feature>
<dbReference type="PRINTS" id="PR00762">
    <property type="entry name" value="CLCHANNEL"/>
</dbReference>
<dbReference type="InterPro" id="IPR001807">
    <property type="entry name" value="ClC"/>
</dbReference>
<dbReference type="PANTHER" id="PTHR43427">
    <property type="entry name" value="CHLORIDE CHANNEL PROTEIN CLC-E"/>
    <property type="match status" value="1"/>
</dbReference>
<organism evidence="6 7">
    <name type="scientific">Sulfurospirillum diekertiae</name>
    <dbReference type="NCBI Taxonomy" id="1854492"/>
    <lineage>
        <taxon>Bacteria</taxon>
        <taxon>Pseudomonadati</taxon>
        <taxon>Campylobacterota</taxon>
        <taxon>Epsilonproteobacteria</taxon>
        <taxon>Campylobacterales</taxon>
        <taxon>Sulfurospirillaceae</taxon>
        <taxon>Sulfurospirillum</taxon>
    </lineage>
</organism>
<dbReference type="AlphaFoldDB" id="A0A290HFZ7"/>
<dbReference type="RefSeq" id="WP_096047339.1">
    <property type="nucleotide sequence ID" value="NZ_CP023275.1"/>
</dbReference>
<evidence type="ECO:0000256" key="4">
    <source>
        <dbReference type="ARBA" id="ARBA00023136"/>
    </source>
</evidence>
<evidence type="ECO:0000256" key="5">
    <source>
        <dbReference type="SAM" id="Phobius"/>
    </source>
</evidence>
<sequence>MNKHVVEQTVIFFSVSKWLFLSSAVGIMIGGLMSVFIKILTTAEQTRSLLPFPFYFTLPFALMLTTWIVRTFDQNATGHGTEKVIEAVHKRDGYINAKVIPVKLVATVLTIFSGGSVGKEGPGAQIGAGAASFVATLLKFSKSDRKKLVICGISAGFASVFGTPIAGAIFGIEVLIIGVIMYDVLLPSFIAGFAAFTTAQFLGVTYQYYDINMYRAFSLDLGLIGQVVVAGVFFGVVSDLFITAVNKIETAIKRIPYNRYLKAFVAGLVMVVISYFLSESYLGLGLITIRDALSPNALISNNVHWYDFILKTIFTAMTLGSGGSGGIITPVFYVGATSGVVFGHITGGHIALFAALGFVSVLAGTTNSPIASIIMAVELFGVHMANYAALSVVIAFLITGHRSVFQSQKLALKKADNIMIGKGNDLEDTSISIDMRDIDKVKRLRNRLRYKRLRWQVKNAKDDFE</sequence>
<comment type="subcellular location">
    <subcellularLocation>
        <location evidence="1">Membrane</location>
        <topology evidence="1">Multi-pass membrane protein</topology>
    </subcellularLocation>
</comment>
<feature type="transmembrane region" description="Helical" evidence="5">
    <location>
        <begin position="309"/>
        <end position="334"/>
    </location>
</feature>
<dbReference type="Pfam" id="PF00654">
    <property type="entry name" value="Voltage_CLC"/>
    <property type="match status" value="1"/>
</dbReference>
<feature type="transmembrane region" description="Helical" evidence="5">
    <location>
        <begin position="147"/>
        <end position="172"/>
    </location>
</feature>
<evidence type="ECO:0000313" key="7">
    <source>
        <dbReference type="Proteomes" id="UP000217349"/>
    </source>
</evidence>
<keyword evidence="4 5" id="KW-0472">Membrane</keyword>
<keyword evidence="2 5" id="KW-0812">Transmembrane</keyword>
<evidence type="ECO:0000313" key="6">
    <source>
        <dbReference type="EMBL" id="ATB70472.1"/>
    </source>
</evidence>
<proteinExistence type="predicted"/>
<dbReference type="SUPFAM" id="SSF81340">
    <property type="entry name" value="Clc chloride channel"/>
    <property type="match status" value="1"/>
</dbReference>
<accession>A0A290HFZ7</accession>
<feature type="transmembrane region" description="Helical" evidence="5">
    <location>
        <begin position="370"/>
        <end position="399"/>
    </location>
</feature>
<keyword evidence="3 5" id="KW-1133">Transmembrane helix</keyword>
<gene>
    <name evidence="6" type="ORF">SJPD1_2376</name>
</gene>
<feature type="transmembrane region" description="Helical" evidence="5">
    <location>
        <begin position="18"/>
        <end position="37"/>
    </location>
</feature>
<dbReference type="Gene3D" id="1.10.3080.10">
    <property type="entry name" value="Clc chloride channel"/>
    <property type="match status" value="1"/>
</dbReference>
<dbReference type="GO" id="GO:0016020">
    <property type="term" value="C:membrane"/>
    <property type="evidence" value="ECO:0007669"/>
    <property type="project" value="UniProtKB-SubCell"/>
</dbReference>
<dbReference type="InterPro" id="IPR014743">
    <property type="entry name" value="Cl-channel_core"/>
</dbReference>
<dbReference type="PANTHER" id="PTHR43427:SF12">
    <property type="entry name" value="CHLORIDE TRANSPORTER"/>
    <property type="match status" value="1"/>
</dbReference>
<protein>
    <submittedName>
        <fullName evidence="6">Chloride channel protein</fullName>
    </submittedName>
</protein>
<dbReference type="InterPro" id="IPR050368">
    <property type="entry name" value="ClC-type_chloride_channel"/>
</dbReference>
<name>A0A290HFZ7_9BACT</name>
<dbReference type="Proteomes" id="UP000217349">
    <property type="component" value="Chromosome"/>
</dbReference>
<dbReference type="EMBL" id="CP023275">
    <property type="protein sequence ID" value="ATB70472.1"/>
    <property type="molecule type" value="Genomic_DNA"/>
</dbReference>
<evidence type="ECO:0000256" key="3">
    <source>
        <dbReference type="ARBA" id="ARBA00022989"/>
    </source>
</evidence>